<evidence type="ECO:0000256" key="3">
    <source>
        <dbReference type="ARBA" id="ARBA00022692"/>
    </source>
</evidence>
<evidence type="ECO:0000256" key="1">
    <source>
        <dbReference type="ARBA" id="ARBA00004141"/>
    </source>
</evidence>
<evidence type="ECO:0000313" key="9">
    <source>
        <dbReference type="EMBL" id="OCF33088.1"/>
    </source>
</evidence>
<reference evidence="9 10" key="1">
    <citation type="submission" date="2013-07" db="EMBL/GenBank/DDBJ databases">
        <title>The Genome Sequence of Cryptococcus heveanensis BCC8398.</title>
        <authorList>
            <consortium name="The Broad Institute Genome Sequencing Platform"/>
            <person name="Cuomo C."/>
            <person name="Litvintseva A."/>
            <person name="Chen Y."/>
            <person name="Heitman J."/>
            <person name="Sun S."/>
            <person name="Springer D."/>
            <person name="Dromer F."/>
            <person name="Young S.K."/>
            <person name="Zeng Q."/>
            <person name="Gargeya S."/>
            <person name="Fitzgerald M."/>
            <person name="Abouelleil A."/>
            <person name="Alvarado L."/>
            <person name="Berlin A.M."/>
            <person name="Chapman S.B."/>
            <person name="Dewar J."/>
            <person name="Goldberg J."/>
            <person name="Griggs A."/>
            <person name="Gujja S."/>
            <person name="Hansen M."/>
            <person name="Howarth C."/>
            <person name="Imamovic A."/>
            <person name="Larimer J."/>
            <person name="McCowan C."/>
            <person name="Murphy C."/>
            <person name="Pearson M."/>
            <person name="Priest M."/>
            <person name="Roberts A."/>
            <person name="Saif S."/>
            <person name="Shea T."/>
            <person name="Sykes S."/>
            <person name="Wortman J."/>
            <person name="Nusbaum C."/>
            <person name="Birren B."/>
        </authorList>
    </citation>
    <scope>NUCLEOTIDE SEQUENCE [LARGE SCALE GENOMIC DNA]</scope>
    <source>
        <strain evidence="9 10">BCC8398</strain>
    </source>
</reference>
<gene>
    <name evidence="9" type="ORF">I316_05133</name>
</gene>
<evidence type="ECO:0000256" key="6">
    <source>
        <dbReference type="ARBA" id="ARBA00037968"/>
    </source>
</evidence>
<sequence length="539" mass="59609">MSQQAIYDEKPDVEHVEAGDDHLKHQHDAHHHHTTNEIKHGDKALKYLGDERVEVTEEDNTRIRRKTDKYILSVLVWVYFLQILDKTILGYGNNFGMSKDCGLVGNQYSVLGSVNAIVQLAWQPFSSYLLVKVPARYLMPAMIFGWGAAATCMAAAHNFAGLMVCRALLGLFEAGCLPLFSLMTAQWYRRSEQPVRVAAWYCTNGIATIVAALISFGLGHVTNAALKSWQLIFLVVGVITVISAPVVYYVIDSDVTTARFFDDDEKAKAIERLRANQTGTGSNEFKIQHLWELAIDVKSYLFLALTLLLNVGAAVTTYFGPTLLGSFGFDKYISSLLNMPFGFLQLCAILSGCYAAQKFKIKSAVLAVYIIPVIIGLVLLYVEGKGAAKRAPMLVGYYMLSMLFGGNPLIVSWMVANTAGTTKKALIMSLFNAGSAAGNIIGPLLFEAKDKPHYLPGLRAVLGIFCALLASVGLLVIILFFLNKQRQNQREAHGKPRYIKDHSMSTKYQAYGTDEDATLGQNALLDLTDFKNDEFVYLY</sequence>
<keyword evidence="5 7" id="KW-0472">Membrane</keyword>
<evidence type="ECO:0000256" key="2">
    <source>
        <dbReference type="ARBA" id="ARBA00022448"/>
    </source>
</evidence>
<dbReference type="FunFam" id="1.20.1250.20:FF:000064">
    <property type="entry name" value="MFS allantoate transporter"/>
    <property type="match status" value="1"/>
</dbReference>
<dbReference type="PANTHER" id="PTHR43791">
    <property type="entry name" value="PERMEASE-RELATED"/>
    <property type="match status" value="1"/>
</dbReference>
<feature type="transmembrane region" description="Helical" evidence="7">
    <location>
        <begin position="332"/>
        <end position="356"/>
    </location>
</feature>
<feature type="transmembrane region" description="Helical" evidence="7">
    <location>
        <begin position="70"/>
        <end position="89"/>
    </location>
</feature>
<dbReference type="InterPro" id="IPR020846">
    <property type="entry name" value="MFS_dom"/>
</dbReference>
<keyword evidence="10" id="KW-1185">Reference proteome</keyword>
<dbReference type="PROSITE" id="PS50850">
    <property type="entry name" value="MFS"/>
    <property type="match status" value="1"/>
</dbReference>
<dbReference type="PANTHER" id="PTHR43791:SF16">
    <property type="entry name" value="TRANSPORTER, PUTATIVE (AFU_ORTHOLOGUE AFUA_3G01840)-RELATED"/>
    <property type="match status" value="1"/>
</dbReference>
<dbReference type="GO" id="GO:0022857">
    <property type="term" value="F:transmembrane transporter activity"/>
    <property type="evidence" value="ECO:0007669"/>
    <property type="project" value="InterPro"/>
</dbReference>
<name>A0A1B9GQ19_9TREE</name>
<feature type="transmembrane region" description="Helical" evidence="7">
    <location>
        <begin position="458"/>
        <end position="482"/>
    </location>
</feature>
<dbReference type="FunFam" id="1.20.1250.20:FF:000295">
    <property type="entry name" value="Unplaced genomic scaffold supercont1.7, whole genome shotgun sequence"/>
    <property type="match status" value="1"/>
</dbReference>
<keyword evidence="3 7" id="KW-0812">Transmembrane</keyword>
<comment type="similarity">
    <text evidence="6">Belongs to the major facilitator superfamily. Allantoate permease family.</text>
</comment>
<dbReference type="EMBL" id="KV700127">
    <property type="protein sequence ID" value="OCF33088.1"/>
    <property type="molecule type" value="Genomic_DNA"/>
</dbReference>
<evidence type="ECO:0000259" key="8">
    <source>
        <dbReference type="PROSITE" id="PS50850"/>
    </source>
</evidence>
<accession>A0A1B9GQ19</accession>
<keyword evidence="2" id="KW-0813">Transport</keyword>
<dbReference type="AlphaFoldDB" id="A0A1B9GQ19"/>
<feature type="transmembrane region" description="Helical" evidence="7">
    <location>
        <begin position="231"/>
        <end position="251"/>
    </location>
</feature>
<dbReference type="GO" id="GO:0016020">
    <property type="term" value="C:membrane"/>
    <property type="evidence" value="ECO:0007669"/>
    <property type="project" value="UniProtKB-SubCell"/>
</dbReference>
<comment type="subcellular location">
    <subcellularLocation>
        <location evidence="1">Membrane</location>
        <topology evidence="1">Multi-pass membrane protein</topology>
    </subcellularLocation>
</comment>
<evidence type="ECO:0000256" key="7">
    <source>
        <dbReference type="SAM" id="Phobius"/>
    </source>
</evidence>
<evidence type="ECO:0000256" key="4">
    <source>
        <dbReference type="ARBA" id="ARBA00022989"/>
    </source>
</evidence>
<proteinExistence type="inferred from homology"/>
<dbReference type="Pfam" id="PF07690">
    <property type="entry name" value="MFS_1"/>
    <property type="match status" value="1"/>
</dbReference>
<dbReference type="InterPro" id="IPR036259">
    <property type="entry name" value="MFS_trans_sf"/>
</dbReference>
<dbReference type="OrthoDB" id="6730379at2759"/>
<reference evidence="10" key="2">
    <citation type="submission" date="2013-12" db="EMBL/GenBank/DDBJ databases">
        <title>Evolution of pathogenesis and genome organization in the Tremellales.</title>
        <authorList>
            <person name="Cuomo C."/>
            <person name="Litvintseva A."/>
            <person name="Heitman J."/>
            <person name="Chen Y."/>
            <person name="Sun S."/>
            <person name="Springer D."/>
            <person name="Dromer F."/>
            <person name="Young S."/>
            <person name="Zeng Q."/>
            <person name="Chapman S."/>
            <person name="Gujja S."/>
            <person name="Saif S."/>
            <person name="Birren B."/>
        </authorList>
    </citation>
    <scope>NUCLEOTIDE SEQUENCE [LARGE SCALE GENOMIC DNA]</scope>
    <source>
        <strain evidence="10">BCC8398</strain>
    </source>
</reference>
<feature type="transmembrane region" description="Helical" evidence="7">
    <location>
        <begin position="197"/>
        <end position="219"/>
    </location>
</feature>
<dbReference type="InterPro" id="IPR011701">
    <property type="entry name" value="MFS"/>
</dbReference>
<keyword evidence="4 7" id="KW-1133">Transmembrane helix</keyword>
<feature type="domain" description="Major facilitator superfamily (MFS) profile" evidence="8">
    <location>
        <begin position="71"/>
        <end position="485"/>
    </location>
</feature>
<dbReference type="SUPFAM" id="SSF103473">
    <property type="entry name" value="MFS general substrate transporter"/>
    <property type="match status" value="1"/>
</dbReference>
<dbReference type="Gene3D" id="1.20.1250.20">
    <property type="entry name" value="MFS general substrate transporter like domains"/>
    <property type="match status" value="2"/>
</dbReference>
<dbReference type="Proteomes" id="UP000092666">
    <property type="component" value="Unassembled WGS sequence"/>
</dbReference>
<evidence type="ECO:0000313" key="10">
    <source>
        <dbReference type="Proteomes" id="UP000092666"/>
    </source>
</evidence>
<organism evidence="9 10">
    <name type="scientific">Kwoniella heveanensis BCC8398</name>
    <dbReference type="NCBI Taxonomy" id="1296120"/>
    <lineage>
        <taxon>Eukaryota</taxon>
        <taxon>Fungi</taxon>
        <taxon>Dikarya</taxon>
        <taxon>Basidiomycota</taxon>
        <taxon>Agaricomycotina</taxon>
        <taxon>Tremellomycetes</taxon>
        <taxon>Tremellales</taxon>
        <taxon>Cryptococcaceae</taxon>
        <taxon>Kwoniella</taxon>
    </lineage>
</organism>
<protein>
    <recommendedName>
        <fullName evidence="8">Major facilitator superfamily (MFS) profile domain-containing protein</fullName>
    </recommendedName>
</protein>
<feature type="transmembrane region" description="Helical" evidence="7">
    <location>
        <begin position="143"/>
        <end position="161"/>
    </location>
</feature>
<feature type="transmembrane region" description="Helical" evidence="7">
    <location>
        <begin position="300"/>
        <end position="320"/>
    </location>
</feature>
<feature type="transmembrane region" description="Helical" evidence="7">
    <location>
        <begin position="363"/>
        <end position="382"/>
    </location>
</feature>
<feature type="transmembrane region" description="Helical" evidence="7">
    <location>
        <begin position="394"/>
        <end position="416"/>
    </location>
</feature>
<evidence type="ECO:0000256" key="5">
    <source>
        <dbReference type="ARBA" id="ARBA00023136"/>
    </source>
</evidence>
<feature type="transmembrane region" description="Helical" evidence="7">
    <location>
        <begin position="425"/>
        <end position="446"/>
    </location>
</feature>